<accession>A0A388KY52</accession>
<protein>
    <submittedName>
        <fullName evidence="1">Uncharacterized protein</fullName>
    </submittedName>
</protein>
<evidence type="ECO:0000313" key="1">
    <source>
        <dbReference type="EMBL" id="GBG74873.1"/>
    </source>
</evidence>
<name>A0A388KY52_CHABU</name>
<organism evidence="1 2">
    <name type="scientific">Chara braunii</name>
    <name type="common">Braun's stonewort</name>
    <dbReference type="NCBI Taxonomy" id="69332"/>
    <lineage>
        <taxon>Eukaryota</taxon>
        <taxon>Viridiplantae</taxon>
        <taxon>Streptophyta</taxon>
        <taxon>Charophyceae</taxon>
        <taxon>Charales</taxon>
        <taxon>Characeae</taxon>
        <taxon>Chara</taxon>
    </lineage>
</organism>
<dbReference type="STRING" id="69332.A0A388KY52"/>
<dbReference type="Gramene" id="GBG74873">
    <property type="protein sequence ID" value="GBG74873"/>
    <property type="gene ID" value="CBR_g19386"/>
</dbReference>
<proteinExistence type="predicted"/>
<gene>
    <name evidence="1" type="ORF">CBR_g19386</name>
</gene>
<reference evidence="1 2" key="1">
    <citation type="journal article" date="2018" name="Cell">
        <title>The Chara Genome: Secondary Complexity and Implications for Plant Terrestrialization.</title>
        <authorList>
            <person name="Nishiyama T."/>
            <person name="Sakayama H."/>
            <person name="Vries J.D."/>
            <person name="Buschmann H."/>
            <person name="Saint-Marcoux D."/>
            <person name="Ullrich K.K."/>
            <person name="Haas F.B."/>
            <person name="Vanderstraeten L."/>
            <person name="Becker D."/>
            <person name="Lang D."/>
            <person name="Vosolsobe S."/>
            <person name="Rombauts S."/>
            <person name="Wilhelmsson P.K.I."/>
            <person name="Janitza P."/>
            <person name="Kern R."/>
            <person name="Heyl A."/>
            <person name="Rumpler F."/>
            <person name="Villalobos L.I.A.C."/>
            <person name="Clay J.M."/>
            <person name="Skokan R."/>
            <person name="Toyoda A."/>
            <person name="Suzuki Y."/>
            <person name="Kagoshima H."/>
            <person name="Schijlen E."/>
            <person name="Tajeshwar N."/>
            <person name="Catarino B."/>
            <person name="Hetherington A.J."/>
            <person name="Saltykova A."/>
            <person name="Bonnot C."/>
            <person name="Breuninger H."/>
            <person name="Symeonidi A."/>
            <person name="Radhakrishnan G.V."/>
            <person name="Van Nieuwerburgh F."/>
            <person name="Deforce D."/>
            <person name="Chang C."/>
            <person name="Karol K.G."/>
            <person name="Hedrich R."/>
            <person name="Ulvskov P."/>
            <person name="Glockner G."/>
            <person name="Delwiche C.F."/>
            <person name="Petrasek J."/>
            <person name="Van de Peer Y."/>
            <person name="Friml J."/>
            <person name="Beilby M."/>
            <person name="Dolan L."/>
            <person name="Kohara Y."/>
            <person name="Sugano S."/>
            <person name="Fujiyama A."/>
            <person name="Delaux P.-M."/>
            <person name="Quint M."/>
            <person name="TheiBen G."/>
            <person name="Hagemann M."/>
            <person name="Harholt J."/>
            <person name="Dunand C."/>
            <person name="Zachgo S."/>
            <person name="Langdale J."/>
            <person name="Maumus F."/>
            <person name="Straeten D.V.D."/>
            <person name="Gould S.B."/>
            <person name="Rensing S.A."/>
        </authorList>
    </citation>
    <scope>NUCLEOTIDE SEQUENCE [LARGE SCALE GENOMIC DNA]</scope>
    <source>
        <strain evidence="1 2">S276</strain>
    </source>
</reference>
<evidence type="ECO:0000313" key="2">
    <source>
        <dbReference type="Proteomes" id="UP000265515"/>
    </source>
</evidence>
<comment type="caution">
    <text evidence="1">The sequence shown here is derived from an EMBL/GenBank/DDBJ whole genome shotgun (WGS) entry which is preliminary data.</text>
</comment>
<dbReference type="AlphaFoldDB" id="A0A388KY52"/>
<dbReference type="Proteomes" id="UP000265515">
    <property type="component" value="Unassembled WGS sequence"/>
</dbReference>
<sequence>MRGVGGGLSTMLTRKVSVVAIEGGGIRAPRGGMTILAAAQAPTLAQNSRALLSGKDTARRNKALREVVLRDLRGRRASVTGAATCPGESVEDELETLGDTESRVLHVVVDDLAKVEVLAMVTLWRQRGTSVLLTILERAEAAREVAALLHGTAGATAERGTALGSAVRGGGGVARALRLGGGGLKTGPHPLMVAGGLVSLRGRCELVPP</sequence>
<dbReference type="EMBL" id="BFEA01000212">
    <property type="protein sequence ID" value="GBG74873.1"/>
    <property type="molecule type" value="Genomic_DNA"/>
</dbReference>
<keyword evidence="2" id="KW-1185">Reference proteome</keyword>